<evidence type="ECO:0000313" key="3">
    <source>
        <dbReference type="EMBL" id="HIU99981.1"/>
    </source>
</evidence>
<feature type="domain" description="GLUG" evidence="2">
    <location>
        <begin position="148"/>
        <end position="174"/>
    </location>
</feature>
<sequence length="563" mass="60049">MKRSIVCILISILVVSLAALTMTACADPSTHKGVVTVDIATAEDLAAIVSDHKLGADYDKATFRLTEDIDLSGVASWTPIGSDYDNSFRSVFDGNGHTISGLKITDESPSPEKRQSVAYEGLFGFTAGATIKNLTLEVDFDFPSRADNNYVGGLIGFSYGDLTIENVTVSGSISTTIEAIDRTFVKDDGTDHPQTLEHDYIDYMYQYTGGIVGYASGKVSLTDVVSNVGIVNNTSVDDYAIERHRLYSNTVGGVVGYVRTFDIVSDKVVANNIRNATFGGSIKVYAGRLNVGGIVGAAYNTAILNAKVVSGVSVIGNGKSRANLGGLVGFGDRISLTGLSNAQTVALYKAQNSLSKGASFNLGGAVGYAAGDSVLKDLAVFAFAPDGTAVPTDLLSQYCVDYGGGLVGFLNNSSLEESFVYARFRFSDYIGHAVDLDVTMYDQDYAVKLGGVAGRIYGASLLKKTAADTVAYQGLVADLMDRVKYEKDPDNEDEGTIITFSPNDLVAEQSNTYIDSNVIAPAEDGYVYPKNAYGQGQDDRTDFADKASAILAKYQYNYSEIFR</sequence>
<dbReference type="Gene3D" id="2.160.20.110">
    <property type="match status" value="1"/>
</dbReference>
<dbReference type="AlphaFoldDB" id="A0A9D1SXL1"/>
<dbReference type="Proteomes" id="UP000886891">
    <property type="component" value="Unassembled WGS sequence"/>
</dbReference>
<dbReference type="PROSITE" id="PS51257">
    <property type="entry name" value="PROKAR_LIPOPROTEIN"/>
    <property type="match status" value="1"/>
</dbReference>
<dbReference type="Pfam" id="PF07581">
    <property type="entry name" value="Glug"/>
    <property type="match status" value="1"/>
</dbReference>
<evidence type="ECO:0000313" key="4">
    <source>
        <dbReference type="Proteomes" id="UP000886891"/>
    </source>
</evidence>
<comment type="caution">
    <text evidence="3">The sequence shown here is derived from an EMBL/GenBank/DDBJ whole genome shotgun (WGS) entry which is preliminary data.</text>
</comment>
<dbReference type="EMBL" id="DVOH01000017">
    <property type="protein sequence ID" value="HIU99981.1"/>
    <property type="molecule type" value="Genomic_DNA"/>
</dbReference>
<organism evidence="3 4">
    <name type="scientific">Candidatus Stercoripulliclostridium merdipullorum</name>
    <dbReference type="NCBI Taxonomy" id="2840952"/>
    <lineage>
        <taxon>Bacteria</taxon>
        <taxon>Bacillati</taxon>
        <taxon>Bacillota</taxon>
        <taxon>Clostridia</taxon>
        <taxon>Eubacteriales</taxon>
        <taxon>Candidatus Stercoripulliclostridium</taxon>
    </lineage>
</organism>
<feature type="chain" id="PRO_5039139611" description="GLUG domain-containing protein" evidence="1">
    <location>
        <begin position="27"/>
        <end position="563"/>
    </location>
</feature>
<name>A0A9D1SXL1_9FIRM</name>
<evidence type="ECO:0000259" key="2">
    <source>
        <dbReference type="Pfam" id="PF07581"/>
    </source>
</evidence>
<gene>
    <name evidence="3" type="ORF">IAB14_02565</name>
</gene>
<protein>
    <recommendedName>
        <fullName evidence="2">GLUG domain-containing protein</fullName>
    </recommendedName>
</protein>
<feature type="signal peptide" evidence="1">
    <location>
        <begin position="1"/>
        <end position="26"/>
    </location>
</feature>
<reference evidence="3" key="1">
    <citation type="submission" date="2020-10" db="EMBL/GenBank/DDBJ databases">
        <authorList>
            <person name="Gilroy R."/>
        </authorList>
    </citation>
    <scope>NUCLEOTIDE SEQUENCE</scope>
    <source>
        <strain evidence="3">23406</strain>
    </source>
</reference>
<evidence type="ECO:0000256" key="1">
    <source>
        <dbReference type="SAM" id="SignalP"/>
    </source>
</evidence>
<proteinExistence type="predicted"/>
<reference evidence="3" key="2">
    <citation type="journal article" date="2021" name="PeerJ">
        <title>Extensive microbial diversity within the chicken gut microbiome revealed by metagenomics and culture.</title>
        <authorList>
            <person name="Gilroy R."/>
            <person name="Ravi A."/>
            <person name="Getino M."/>
            <person name="Pursley I."/>
            <person name="Horton D.L."/>
            <person name="Alikhan N.F."/>
            <person name="Baker D."/>
            <person name="Gharbi K."/>
            <person name="Hall N."/>
            <person name="Watson M."/>
            <person name="Adriaenssens E.M."/>
            <person name="Foster-Nyarko E."/>
            <person name="Jarju S."/>
            <person name="Secka A."/>
            <person name="Antonio M."/>
            <person name="Oren A."/>
            <person name="Chaudhuri R.R."/>
            <person name="La Ragione R."/>
            <person name="Hildebrand F."/>
            <person name="Pallen M.J."/>
        </authorList>
    </citation>
    <scope>NUCLEOTIDE SEQUENCE</scope>
    <source>
        <strain evidence="3">23406</strain>
    </source>
</reference>
<keyword evidence="1" id="KW-0732">Signal</keyword>
<accession>A0A9D1SXL1</accession>
<dbReference type="InterPro" id="IPR011493">
    <property type="entry name" value="GLUG"/>
</dbReference>